<dbReference type="SUPFAM" id="SSF51735">
    <property type="entry name" value="NAD(P)-binding Rossmann-fold domains"/>
    <property type="match status" value="1"/>
</dbReference>
<dbReference type="InterPro" id="IPR050259">
    <property type="entry name" value="SDR"/>
</dbReference>
<accession>A0ABP5I234</accession>
<dbReference type="PRINTS" id="PR00080">
    <property type="entry name" value="SDRFAMILY"/>
</dbReference>
<sequence>MSTEHDTAADGGRVAVVTAGAAGIGRAIADRLRSAGFTVVVTDIAQEALADARAAGFSAFRVDAGDFASVQAFAAQVEREHGRIDVLVNNAGVAGPTARVEDIDPDEWEAVVRINLSSQFFHVKALLGLLRRSDRGTIVNLSSAAGRLGMLGRSVYTASKAGVLGFTKTLAIELGPEGITANAICPGAVGGERIQRVIEDKAAVLDRPVAEVEADYRGQSAIAEFIDPGSVASLVEFLAGPGGRQISGQTLSVDGYTQKLY</sequence>
<dbReference type="Gene3D" id="3.40.50.720">
    <property type="entry name" value="NAD(P)-binding Rossmann-like Domain"/>
    <property type="match status" value="1"/>
</dbReference>
<dbReference type="PANTHER" id="PTHR42879:SF2">
    <property type="entry name" value="3-OXOACYL-[ACYL-CARRIER-PROTEIN] REDUCTASE FABG"/>
    <property type="match status" value="1"/>
</dbReference>
<dbReference type="PANTHER" id="PTHR42879">
    <property type="entry name" value="3-OXOACYL-(ACYL-CARRIER-PROTEIN) REDUCTASE"/>
    <property type="match status" value="1"/>
</dbReference>
<dbReference type="PROSITE" id="PS00061">
    <property type="entry name" value="ADH_SHORT"/>
    <property type="match status" value="1"/>
</dbReference>
<reference evidence="4" key="1">
    <citation type="journal article" date="2019" name="Int. J. Syst. Evol. Microbiol.">
        <title>The Global Catalogue of Microorganisms (GCM) 10K type strain sequencing project: providing services to taxonomists for standard genome sequencing and annotation.</title>
        <authorList>
            <consortium name="The Broad Institute Genomics Platform"/>
            <consortium name="The Broad Institute Genome Sequencing Center for Infectious Disease"/>
            <person name="Wu L."/>
            <person name="Ma J."/>
        </authorList>
    </citation>
    <scope>NUCLEOTIDE SEQUENCE [LARGE SCALE GENOMIC DNA]</scope>
    <source>
        <strain evidence="4">JCM 15900</strain>
    </source>
</reference>
<evidence type="ECO:0000256" key="1">
    <source>
        <dbReference type="ARBA" id="ARBA00006484"/>
    </source>
</evidence>
<dbReference type="Pfam" id="PF00106">
    <property type="entry name" value="adh_short"/>
    <property type="match status" value="1"/>
</dbReference>
<dbReference type="Proteomes" id="UP001500984">
    <property type="component" value="Unassembled WGS sequence"/>
</dbReference>
<dbReference type="RefSeq" id="WP_291797285.1">
    <property type="nucleotide sequence ID" value="NZ_BAAAPZ010000002.1"/>
</dbReference>
<dbReference type="CDD" id="cd05233">
    <property type="entry name" value="SDR_c"/>
    <property type="match status" value="1"/>
</dbReference>
<dbReference type="InterPro" id="IPR020904">
    <property type="entry name" value="Sc_DH/Rdtase_CS"/>
</dbReference>
<dbReference type="PRINTS" id="PR00081">
    <property type="entry name" value="GDHRDH"/>
</dbReference>
<comment type="similarity">
    <text evidence="1 2">Belongs to the short-chain dehydrogenases/reductases (SDR) family.</text>
</comment>
<protein>
    <submittedName>
        <fullName evidence="3">SDR family oxidoreductase</fullName>
    </submittedName>
</protein>
<evidence type="ECO:0000313" key="3">
    <source>
        <dbReference type="EMBL" id="GAA2089866.1"/>
    </source>
</evidence>
<proteinExistence type="inferred from homology"/>
<organism evidence="3 4">
    <name type="scientific">Brevibacterium salitolerans</name>
    <dbReference type="NCBI Taxonomy" id="1403566"/>
    <lineage>
        <taxon>Bacteria</taxon>
        <taxon>Bacillati</taxon>
        <taxon>Actinomycetota</taxon>
        <taxon>Actinomycetes</taxon>
        <taxon>Micrococcales</taxon>
        <taxon>Brevibacteriaceae</taxon>
        <taxon>Brevibacterium</taxon>
    </lineage>
</organism>
<evidence type="ECO:0000256" key="2">
    <source>
        <dbReference type="RuleBase" id="RU000363"/>
    </source>
</evidence>
<evidence type="ECO:0000313" key="4">
    <source>
        <dbReference type="Proteomes" id="UP001500984"/>
    </source>
</evidence>
<gene>
    <name evidence="3" type="ORF">GCM10009823_05920</name>
</gene>
<comment type="caution">
    <text evidence="3">The sequence shown here is derived from an EMBL/GenBank/DDBJ whole genome shotgun (WGS) entry which is preliminary data.</text>
</comment>
<dbReference type="InterPro" id="IPR036291">
    <property type="entry name" value="NAD(P)-bd_dom_sf"/>
</dbReference>
<dbReference type="EMBL" id="BAAAPZ010000002">
    <property type="protein sequence ID" value="GAA2089866.1"/>
    <property type="molecule type" value="Genomic_DNA"/>
</dbReference>
<keyword evidence="4" id="KW-1185">Reference proteome</keyword>
<name>A0ABP5I234_9MICO</name>
<dbReference type="InterPro" id="IPR002347">
    <property type="entry name" value="SDR_fam"/>
</dbReference>